<dbReference type="InterPro" id="IPR029058">
    <property type="entry name" value="AB_hydrolase_fold"/>
</dbReference>
<dbReference type="Proteomes" id="UP001239397">
    <property type="component" value="Chromosome"/>
</dbReference>
<proteinExistence type="predicted"/>
<evidence type="ECO:0000313" key="1">
    <source>
        <dbReference type="EMBL" id="WIY00834.1"/>
    </source>
</evidence>
<protein>
    <recommendedName>
        <fullName evidence="3">Esterase</fullName>
    </recommendedName>
</protein>
<evidence type="ECO:0000313" key="2">
    <source>
        <dbReference type="Proteomes" id="UP001239397"/>
    </source>
</evidence>
<accession>A0A9Y2JNZ2</accession>
<organism evidence="1 2">
    <name type="scientific">Amycolatopsis mongoliensis</name>
    <dbReference type="NCBI Taxonomy" id="715475"/>
    <lineage>
        <taxon>Bacteria</taxon>
        <taxon>Bacillati</taxon>
        <taxon>Actinomycetota</taxon>
        <taxon>Actinomycetes</taxon>
        <taxon>Pseudonocardiales</taxon>
        <taxon>Pseudonocardiaceae</taxon>
        <taxon>Amycolatopsis</taxon>
    </lineage>
</organism>
<gene>
    <name evidence="1" type="ORF">QRX60_43415</name>
</gene>
<evidence type="ECO:0008006" key="3">
    <source>
        <dbReference type="Google" id="ProtNLM"/>
    </source>
</evidence>
<name>A0A9Y2JNZ2_9PSEU</name>
<dbReference type="AlphaFoldDB" id="A0A9Y2JNZ2"/>
<dbReference type="KEGG" id="amog:QRX60_43415"/>
<dbReference type="RefSeq" id="WP_285997296.1">
    <property type="nucleotide sequence ID" value="NZ_CP127295.1"/>
</dbReference>
<sequence length="65" mass="7035">MPHSYVRLTDDRALPPATQDLMIAEADRLTPDSSFAVHSLPGGHSPFPTRPAELAELLGRIAKQA</sequence>
<keyword evidence="2" id="KW-1185">Reference proteome</keyword>
<dbReference type="Gene3D" id="3.40.50.1820">
    <property type="entry name" value="alpha/beta hydrolase"/>
    <property type="match status" value="1"/>
</dbReference>
<dbReference type="EMBL" id="CP127295">
    <property type="protein sequence ID" value="WIY00834.1"/>
    <property type="molecule type" value="Genomic_DNA"/>
</dbReference>
<reference evidence="1 2" key="1">
    <citation type="submission" date="2023-06" db="EMBL/GenBank/DDBJ databases">
        <authorList>
            <person name="Oyuntsetseg B."/>
            <person name="Kim S.B."/>
        </authorList>
    </citation>
    <scope>NUCLEOTIDE SEQUENCE [LARGE SCALE GENOMIC DNA]</scope>
    <source>
        <strain evidence="1 2">4-36</strain>
    </source>
</reference>